<accession>A0A1M6F9K1</accession>
<dbReference type="InterPro" id="IPR023346">
    <property type="entry name" value="Lysozyme-like_dom_sf"/>
</dbReference>
<name>A0A1M6F9K1_9BACT</name>
<dbReference type="Pfam" id="PF13511">
    <property type="entry name" value="DUF4124"/>
    <property type="match status" value="1"/>
</dbReference>
<dbReference type="PANTHER" id="PTHR37423:SF2">
    <property type="entry name" value="MEMBRANE-BOUND LYTIC MUREIN TRANSGLYCOSYLASE C"/>
    <property type="match status" value="1"/>
</dbReference>
<dbReference type="Pfam" id="PF01464">
    <property type="entry name" value="SLT"/>
    <property type="match status" value="1"/>
</dbReference>
<sequence>MKPISRHFAGMMKTAALWAMAGALLCLAAPSAWADIYRYVDEQGVTHYTNVPTRGGYTLYIREATLSKKLRGSPASYDTHIKEASDLHHVDFDLIKAVIKVESDFNPRAISKAGARGLMQVMPGNFVRLGISDPENPRQNIIGGTCYLRQMLNRFGGKTTLALAAYNAGPGAVEKYNSIPPYEETRNYVRKVMLEYRRLRKIRRDSGMQWQVHASTP</sequence>
<keyword evidence="6" id="KW-1185">Reference proteome</keyword>
<dbReference type="Gene3D" id="1.10.530.10">
    <property type="match status" value="1"/>
</dbReference>
<comment type="similarity">
    <text evidence="1">Belongs to the transglycosylase Slt family.</text>
</comment>
<feature type="domain" description="Transglycosylase SLT" evidence="3">
    <location>
        <begin position="81"/>
        <end position="187"/>
    </location>
</feature>
<feature type="domain" description="DUF4124" evidence="4">
    <location>
        <begin position="23"/>
        <end position="52"/>
    </location>
</feature>
<evidence type="ECO:0000256" key="1">
    <source>
        <dbReference type="ARBA" id="ARBA00007734"/>
    </source>
</evidence>
<organism evidence="5 6">
    <name type="scientific">Desulfatibacillum alkenivorans DSM 16219</name>
    <dbReference type="NCBI Taxonomy" id="1121393"/>
    <lineage>
        <taxon>Bacteria</taxon>
        <taxon>Pseudomonadati</taxon>
        <taxon>Thermodesulfobacteriota</taxon>
        <taxon>Desulfobacteria</taxon>
        <taxon>Desulfobacterales</taxon>
        <taxon>Desulfatibacillaceae</taxon>
        <taxon>Desulfatibacillum</taxon>
    </lineage>
</organism>
<dbReference type="STRING" id="1121393.SAMN02745216_00757"/>
<dbReference type="Proteomes" id="UP000183994">
    <property type="component" value="Unassembled WGS sequence"/>
</dbReference>
<evidence type="ECO:0000313" key="6">
    <source>
        <dbReference type="Proteomes" id="UP000183994"/>
    </source>
</evidence>
<dbReference type="InterPro" id="IPR008258">
    <property type="entry name" value="Transglycosylase_SLT_dom_1"/>
</dbReference>
<gene>
    <name evidence="5" type="ORF">SAMN02745216_00757</name>
</gene>
<evidence type="ECO:0000259" key="4">
    <source>
        <dbReference type="Pfam" id="PF13511"/>
    </source>
</evidence>
<dbReference type="RefSeq" id="WP_244549275.1">
    <property type="nucleotide sequence ID" value="NZ_FQZU01000003.1"/>
</dbReference>
<evidence type="ECO:0000259" key="3">
    <source>
        <dbReference type="Pfam" id="PF01464"/>
    </source>
</evidence>
<proteinExistence type="inferred from homology"/>
<evidence type="ECO:0000256" key="2">
    <source>
        <dbReference type="SAM" id="SignalP"/>
    </source>
</evidence>
<keyword evidence="2" id="KW-0732">Signal</keyword>
<reference evidence="6" key="1">
    <citation type="submission" date="2016-11" db="EMBL/GenBank/DDBJ databases">
        <authorList>
            <person name="Varghese N."/>
            <person name="Submissions S."/>
        </authorList>
    </citation>
    <scope>NUCLEOTIDE SEQUENCE [LARGE SCALE GENOMIC DNA]</scope>
    <source>
        <strain evidence="6">DSM 16219</strain>
    </source>
</reference>
<dbReference type="InterPro" id="IPR025392">
    <property type="entry name" value="DUF4124"/>
</dbReference>
<dbReference type="PANTHER" id="PTHR37423">
    <property type="entry name" value="SOLUBLE LYTIC MUREIN TRANSGLYCOSYLASE-RELATED"/>
    <property type="match status" value="1"/>
</dbReference>
<feature type="signal peptide" evidence="2">
    <location>
        <begin position="1"/>
        <end position="34"/>
    </location>
</feature>
<dbReference type="EMBL" id="FQZU01000003">
    <property type="protein sequence ID" value="SHI94350.1"/>
    <property type="molecule type" value="Genomic_DNA"/>
</dbReference>
<dbReference type="CDD" id="cd00254">
    <property type="entry name" value="LT-like"/>
    <property type="match status" value="1"/>
</dbReference>
<protein>
    <submittedName>
        <fullName evidence="5">Soluble lytic murein transglycosylase</fullName>
    </submittedName>
</protein>
<evidence type="ECO:0000313" key="5">
    <source>
        <dbReference type="EMBL" id="SHI94350.1"/>
    </source>
</evidence>
<feature type="chain" id="PRO_5012274342" evidence="2">
    <location>
        <begin position="35"/>
        <end position="217"/>
    </location>
</feature>
<dbReference type="AlphaFoldDB" id="A0A1M6F9K1"/>
<dbReference type="SUPFAM" id="SSF53955">
    <property type="entry name" value="Lysozyme-like"/>
    <property type="match status" value="1"/>
</dbReference>